<dbReference type="EMBL" id="CAJPDR010000890">
    <property type="protein sequence ID" value="CAF9943091.1"/>
    <property type="molecule type" value="Genomic_DNA"/>
</dbReference>
<dbReference type="OrthoDB" id="2162761at2759"/>
<dbReference type="InterPro" id="IPR053187">
    <property type="entry name" value="Notoamide_regulator"/>
</dbReference>
<accession>A0A8H3J9A7</accession>
<organism evidence="2 3">
    <name type="scientific">Alectoria fallacina</name>
    <dbReference type="NCBI Taxonomy" id="1903189"/>
    <lineage>
        <taxon>Eukaryota</taxon>
        <taxon>Fungi</taxon>
        <taxon>Dikarya</taxon>
        <taxon>Ascomycota</taxon>
        <taxon>Pezizomycotina</taxon>
        <taxon>Lecanoromycetes</taxon>
        <taxon>OSLEUM clade</taxon>
        <taxon>Lecanoromycetidae</taxon>
        <taxon>Lecanorales</taxon>
        <taxon>Lecanorineae</taxon>
        <taxon>Parmeliaceae</taxon>
        <taxon>Alectoria</taxon>
    </lineage>
</organism>
<reference evidence="2" key="1">
    <citation type="submission" date="2021-03" db="EMBL/GenBank/DDBJ databases">
        <authorList>
            <person name="Tagirdzhanova G."/>
        </authorList>
    </citation>
    <scope>NUCLEOTIDE SEQUENCE</scope>
</reference>
<name>A0A8H3J9A7_9LECA</name>
<comment type="caution">
    <text evidence="2">The sequence shown here is derived from an EMBL/GenBank/DDBJ whole genome shotgun (WGS) entry which is preliminary data.</text>
</comment>
<sequence>MWNQRDGHHGQQSHPTLCDGKSPCESCSRCGVLRPKTVCVYEVNARVAKSELQRENGELRRQKALSDQILHALRSDRQVSNICQLLRDQEGLALIAKVANSESSVSSPEEVTSAANEELLQPKYECEDCRSPGTVTTPSQVLHRWIAVSCDDQLTKHLFSLYWTWIHPAYLLFSMEQFIEGYMTGNEEHCSAFLVAAVCAAACDLLDPHWTSISGQVPDVVALRRGFVAEAIRQEELADRGARTWLDASRVMLIVNSRSEVSSLTPDTGFVQDG</sequence>
<evidence type="ECO:0000256" key="1">
    <source>
        <dbReference type="SAM" id="MobiDB-lite"/>
    </source>
</evidence>
<dbReference type="PANTHER" id="PTHR47256:SF3">
    <property type="entry name" value="ZN(II)2CYS6 TRANSCRIPTION FACTOR (EUROFUNG)"/>
    <property type="match status" value="1"/>
</dbReference>
<dbReference type="AlphaFoldDB" id="A0A8H3J9A7"/>
<gene>
    <name evidence="2" type="ORF">ALECFALPRED_010593</name>
</gene>
<feature type="region of interest" description="Disordered" evidence="1">
    <location>
        <begin position="1"/>
        <end position="22"/>
    </location>
</feature>
<protein>
    <submittedName>
        <fullName evidence="2">Uncharacterized protein</fullName>
    </submittedName>
</protein>
<proteinExistence type="predicted"/>
<dbReference type="PANTHER" id="PTHR47256">
    <property type="entry name" value="ZN(II)2CYS6 TRANSCRIPTION FACTOR (EUROFUNG)-RELATED"/>
    <property type="match status" value="1"/>
</dbReference>
<dbReference type="Proteomes" id="UP000664203">
    <property type="component" value="Unassembled WGS sequence"/>
</dbReference>
<keyword evidence="3" id="KW-1185">Reference proteome</keyword>
<evidence type="ECO:0000313" key="2">
    <source>
        <dbReference type="EMBL" id="CAF9943091.1"/>
    </source>
</evidence>
<evidence type="ECO:0000313" key="3">
    <source>
        <dbReference type="Proteomes" id="UP000664203"/>
    </source>
</evidence>